<sequence>MLHGKTSAVKHDEKGLFRGVPRHSLPLTRRRPRHCPLVCALTLRRNKACLSLEGLPAYRRHAHQRSA</sequence>
<organism evidence="1 2">
    <name type="scientific">Jimgerdemannia flammicorona</name>
    <dbReference type="NCBI Taxonomy" id="994334"/>
    <lineage>
        <taxon>Eukaryota</taxon>
        <taxon>Fungi</taxon>
        <taxon>Fungi incertae sedis</taxon>
        <taxon>Mucoromycota</taxon>
        <taxon>Mucoromycotina</taxon>
        <taxon>Endogonomycetes</taxon>
        <taxon>Endogonales</taxon>
        <taxon>Endogonaceae</taxon>
        <taxon>Jimgerdemannia</taxon>
    </lineage>
</organism>
<protein>
    <submittedName>
        <fullName evidence="1">Uncharacterized protein</fullName>
    </submittedName>
</protein>
<dbReference type="AlphaFoldDB" id="A0A433QMB2"/>
<name>A0A433QMB2_9FUNG</name>
<gene>
    <name evidence="1" type="ORF">BC938DRAFT_478786</name>
</gene>
<proteinExistence type="predicted"/>
<reference evidence="1 2" key="1">
    <citation type="journal article" date="2018" name="New Phytol.">
        <title>Phylogenomics of Endogonaceae and evolution of mycorrhizas within Mucoromycota.</title>
        <authorList>
            <person name="Chang Y."/>
            <person name="Desiro A."/>
            <person name="Na H."/>
            <person name="Sandor L."/>
            <person name="Lipzen A."/>
            <person name="Clum A."/>
            <person name="Barry K."/>
            <person name="Grigoriev I.V."/>
            <person name="Martin F.M."/>
            <person name="Stajich J.E."/>
            <person name="Smith M.E."/>
            <person name="Bonito G."/>
            <person name="Spatafora J.W."/>
        </authorList>
    </citation>
    <scope>NUCLEOTIDE SEQUENCE [LARGE SCALE GENOMIC DNA]</scope>
    <source>
        <strain evidence="1 2">AD002</strain>
    </source>
</reference>
<accession>A0A433QMB2</accession>
<dbReference type="EMBL" id="RBNJ01003455">
    <property type="protein sequence ID" value="RUS30905.1"/>
    <property type="molecule type" value="Genomic_DNA"/>
</dbReference>
<dbReference type="Proteomes" id="UP000274822">
    <property type="component" value="Unassembled WGS sequence"/>
</dbReference>
<evidence type="ECO:0000313" key="1">
    <source>
        <dbReference type="EMBL" id="RUS30905.1"/>
    </source>
</evidence>
<evidence type="ECO:0000313" key="2">
    <source>
        <dbReference type="Proteomes" id="UP000274822"/>
    </source>
</evidence>
<comment type="caution">
    <text evidence="1">The sequence shown here is derived from an EMBL/GenBank/DDBJ whole genome shotgun (WGS) entry which is preliminary data.</text>
</comment>
<keyword evidence="2" id="KW-1185">Reference proteome</keyword>